<dbReference type="AlphaFoldDB" id="A0A5E4D7J6"/>
<dbReference type="EMBL" id="CABDUW010003988">
    <property type="protein sequence ID" value="VTJ89986.1"/>
    <property type="molecule type" value="Genomic_DNA"/>
</dbReference>
<feature type="compositionally biased region" description="Polar residues" evidence="1">
    <location>
        <begin position="258"/>
        <end position="269"/>
    </location>
</feature>
<gene>
    <name evidence="2" type="ORF">MONAX_5E037150</name>
</gene>
<feature type="region of interest" description="Disordered" evidence="1">
    <location>
        <begin position="27"/>
        <end position="49"/>
    </location>
</feature>
<reference evidence="2" key="1">
    <citation type="submission" date="2019-04" db="EMBL/GenBank/DDBJ databases">
        <authorList>
            <person name="Alioto T."/>
            <person name="Alioto T."/>
        </authorList>
    </citation>
    <scope>NUCLEOTIDE SEQUENCE [LARGE SCALE GENOMIC DNA]</scope>
</reference>
<keyword evidence="3" id="KW-1185">Reference proteome</keyword>
<comment type="caution">
    <text evidence="2">The sequence shown here is derived from an EMBL/GenBank/DDBJ whole genome shotgun (WGS) entry which is preliminary data.</text>
</comment>
<sequence length="294" mass="32606">MTEEKAASGGRWWSRNSVRGLLPLVGLGQGFPKSQRPHTYRSTPGGNERNAEDVQMYRCGLRSSVMFTQRDSAHGEGEELSTGKLKTRCADEKQPTRKQVPWESTCTKFRKRRLWSALRRTWLCQALWCITGVQPSGPAQYPCFTYAHLTVRHSLRRGPAQFPCYAPAAVGHLRWPALWKGDLHPVVCKVCLPKPESRLGLRPPVPALVLLVLPVPEPIAEGWPCDWSLSEVSAVVEVDLPPTLAISLEKERAAPGEQDSSSLQVSRPLQSEPEGSQPLEAEPGNTSGLQNQME</sequence>
<name>A0A5E4D7J6_MARMO</name>
<feature type="region of interest" description="Disordered" evidence="1">
    <location>
        <begin position="249"/>
        <end position="294"/>
    </location>
</feature>
<evidence type="ECO:0000256" key="1">
    <source>
        <dbReference type="SAM" id="MobiDB-lite"/>
    </source>
</evidence>
<accession>A0A5E4D7J6</accession>
<feature type="compositionally biased region" description="Polar residues" evidence="1">
    <location>
        <begin position="284"/>
        <end position="294"/>
    </location>
</feature>
<evidence type="ECO:0000313" key="3">
    <source>
        <dbReference type="Proteomes" id="UP000335636"/>
    </source>
</evidence>
<proteinExistence type="predicted"/>
<dbReference type="Proteomes" id="UP000335636">
    <property type="component" value="Unassembled WGS sequence"/>
</dbReference>
<evidence type="ECO:0000313" key="2">
    <source>
        <dbReference type="EMBL" id="VTJ89986.1"/>
    </source>
</evidence>
<protein>
    <submittedName>
        <fullName evidence="2">Uncharacterized protein</fullName>
    </submittedName>
</protein>
<organism evidence="2 3">
    <name type="scientific">Marmota monax</name>
    <name type="common">Woodchuck</name>
    <dbReference type="NCBI Taxonomy" id="9995"/>
    <lineage>
        <taxon>Eukaryota</taxon>
        <taxon>Metazoa</taxon>
        <taxon>Chordata</taxon>
        <taxon>Craniata</taxon>
        <taxon>Vertebrata</taxon>
        <taxon>Euteleostomi</taxon>
        <taxon>Mammalia</taxon>
        <taxon>Eutheria</taxon>
        <taxon>Euarchontoglires</taxon>
        <taxon>Glires</taxon>
        <taxon>Rodentia</taxon>
        <taxon>Sciuromorpha</taxon>
        <taxon>Sciuridae</taxon>
        <taxon>Xerinae</taxon>
        <taxon>Marmotini</taxon>
        <taxon>Marmota</taxon>
    </lineage>
</organism>